<gene>
    <name evidence="19" type="ORF">OGAPHI_002390</name>
</gene>
<dbReference type="EMBL" id="JAEUBE010000158">
    <property type="protein sequence ID" value="KAH3668636.1"/>
    <property type="molecule type" value="Genomic_DNA"/>
</dbReference>
<keyword evidence="7" id="KW-0138">CF(0)</keyword>
<evidence type="ECO:0000313" key="20">
    <source>
        <dbReference type="Proteomes" id="UP000769157"/>
    </source>
</evidence>
<comment type="caution">
    <text evidence="19">The sequence shown here is derived from an EMBL/GenBank/DDBJ whole genome shotgun (WGS) entry which is preliminary data.</text>
</comment>
<evidence type="ECO:0000256" key="2">
    <source>
        <dbReference type="ARBA" id="ARBA00004555"/>
    </source>
</evidence>
<keyword evidence="6" id="KW-0813">Transport</keyword>
<dbReference type="InterPro" id="IPR016635">
    <property type="entry name" value="AP_complex_ssu"/>
</dbReference>
<evidence type="ECO:0000256" key="13">
    <source>
        <dbReference type="ARBA" id="ARBA00023128"/>
    </source>
</evidence>
<reference evidence="19" key="1">
    <citation type="journal article" date="2021" name="Open Biol.">
        <title>Shared evolutionary footprints suggest mitochondrial oxidative damage underlies multiple complex I losses in fungi.</title>
        <authorList>
            <person name="Schikora-Tamarit M.A."/>
            <person name="Marcet-Houben M."/>
            <person name="Nosek J."/>
            <person name="Gabaldon T."/>
        </authorList>
    </citation>
    <scope>NUCLEOTIDE SEQUENCE</scope>
    <source>
        <strain evidence="19">CBS6075</strain>
    </source>
</reference>
<dbReference type="GO" id="GO:0005829">
    <property type="term" value="C:cytosol"/>
    <property type="evidence" value="ECO:0007669"/>
    <property type="project" value="GOC"/>
</dbReference>
<evidence type="ECO:0000256" key="3">
    <source>
        <dbReference type="ARBA" id="ARBA00004640"/>
    </source>
</evidence>
<keyword evidence="13" id="KW-0496">Mitochondrion</keyword>
<evidence type="ECO:0000256" key="17">
    <source>
        <dbReference type="ARBA" id="ARBA00081706"/>
    </source>
</evidence>
<protein>
    <recommendedName>
        <fullName evidence="16">AP-1 complex subunit sigma-1</fullName>
    </recommendedName>
    <alternativeName>
        <fullName evidence="5">ATP synthase subunit 4, mitochondrial</fullName>
    </alternativeName>
    <alternativeName>
        <fullName evidence="17">Sigma1-adaptin</fullName>
    </alternativeName>
</protein>
<sequence length="361" mass="40454">MAIKYLILLSKQGKVRLSKWYIAVSQKEKQRIIRELTAIIPLRKPKMCNVLEHKDSKLIYRRYASLFFIACVENDDNELITLDLIQRYVEIMDKTYGSVCELDIIFNFQVAYHVIDELVIDGVIQESSAVEVLKRVSRQDQEEIGEQVERAVGIRCLSTPVDPKSKANSLIDSLPGNSFLSKTGILATTAAASVYAISSELYVVNDESILLVTFLGFVALISKVVAPLYGEMAKNQIDSVVGILNKARSEHVDAVKSRIDQVSSLKDVVSTTKALFEMSKETAALEAEAFELKQKVAVASEAKSVLDSWVRYEAQVRQHEQEQLASTVISKVQAELQNSKFQDKVLTQAVDEVEKLFAKEK</sequence>
<evidence type="ECO:0000256" key="5">
    <source>
        <dbReference type="ARBA" id="ARBA00014182"/>
    </source>
</evidence>
<feature type="domain" description="AP complex mu/sigma subunit" evidence="18">
    <location>
        <begin position="3"/>
        <end position="141"/>
    </location>
</feature>
<comment type="similarity">
    <text evidence="4">Belongs to the adaptor complexes small subunit family.</text>
</comment>
<evidence type="ECO:0000256" key="12">
    <source>
        <dbReference type="ARBA" id="ARBA00023065"/>
    </source>
</evidence>
<dbReference type="GO" id="GO:0035615">
    <property type="term" value="F:clathrin adaptor activity"/>
    <property type="evidence" value="ECO:0007669"/>
    <property type="project" value="InterPro"/>
</dbReference>
<keyword evidence="12" id="KW-0406">Ion transport</keyword>
<dbReference type="Pfam" id="PF01217">
    <property type="entry name" value="Clat_adaptor_s"/>
    <property type="match status" value="1"/>
</dbReference>
<dbReference type="GO" id="GO:0015078">
    <property type="term" value="F:proton transmembrane transporter activity"/>
    <property type="evidence" value="ECO:0007669"/>
    <property type="project" value="InterPro"/>
</dbReference>
<evidence type="ECO:0000259" key="18">
    <source>
        <dbReference type="Pfam" id="PF01217"/>
    </source>
</evidence>
<keyword evidence="11" id="KW-0333">Golgi apparatus</keyword>
<dbReference type="GO" id="GO:0005743">
    <property type="term" value="C:mitochondrial inner membrane"/>
    <property type="evidence" value="ECO:0007669"/>
    <property type="project" value="UniProtKB-SubCell"/>
</dbReference>
<evidence type="ECO:0000256" key="9">
    <source>
        <dbReference type="ARBA" id="ARBA00022792"/>
    </source>
</evidence>
<evidence type="ECO:0000256" key="10">
    <source>
        <dbReference type="ARBA" id="ARBA00022927"/>
    </source>
</evidence>
<dbReference type="RefSeq" id="XP_046063050.1">
    <property type="nucleotide sequence ID" value="XM_046203255.1"/>
</dbReference>
<keyword evidence="8" id="KW-0375">Hydrogen ion transport</keyword>
<dbReference type="PANTHER" id="PTHR11753">
    <property type="entry name" value="ADAPTOR COMPLEXES SMALL SUBUNIT FAMILY"/>
    <property type="match status" value="1"/>
</dbReference>
<keyword evidence="9" id="KW-0999">Mitochondrion inner membrane</keyword>
<keyword evidence="20" id="KW-1185">Reference proteome</keyword>
<keyword evidence="14" id="KW-0472">Membrane</keyword>
<name>A0A9P8PBD0_9ASCO</name>
<evidence type="ECO:0000256" key="4">
    <source>
        <dbReference type="ARBA" id="ARBA00006972"/>
    </source>
</evidence>
<dbReference type="GeneID" id="70234357"/>
<dbReference type="FunFam" id="3.30.450.60:FF:000007">
    <property type="entry name" value="AP complex subunit sigma"/>
    <property type="match status" value="1"/>
</dbReference>
<accession>A0A9P8PBD0</accession>
<organism evidence="19 20">
    <name type="scientific">Ogataea philodendri</name>
    <dbReference type="NCBI Taxonomy" id="1378263"/>
    <lineage>
        <taxon>Eukaryota</taxon>
        <taxon>Fungi</taxon>
        <taxon>Dikarya</taxon>
        <taxon>Ascomycota</taxon>
        <taxon>Saccharomycotina</taxon>
        <taxon>Pichiomycetes</taxon>
        <taxon>Pichiales</taxon>
        <taxon>Pichiaceae</taxon>
        <taxon>Ogataea</taxon>
    </lineage>
</organism>
<dbReference type="OrthoDB" id="67388at2759"/>
<evidence type="ECO:0000313" key="19">
    <source>
        <dbReference type="EMBL" id="KAH3668636.1"/>
    </source>
</evidence>
<dbReference type="InterPro" id="IPR044733">
    <property type="entry name" value="AP1_sigma"/>
</dbReference>
<keyword evidence="15" id="KW-0968">Cytoplasmic vesicle</keyword>
<dbReference type="SUPFAM" id="SSF161060">
    <property type="entry name" value="ATP synthase B chain-like"/>
    <property type="match status" value="1"/>
</dbReference>
<evidence type="ECO:0000256" key="11">
    <source>
        <dbReference type="ARBA" id="ARBA00023034"/>
    </source>
</evidence>
<dbReference type="GO" id="GO:0030121">
    <property type="term" value="C:AP-1 adaptor complex"/>
    <property type="evidence" value="ECO:0007669"/>
    <property type="project" value="InterPro"/>
</dbReference>
<evidence type="ECO:0000256" key="6">
    <source>
        <dbReference type="ARBA" id="ARBA00022448"/>
    </source>
</evidence>
<evidence type="ECO:0000256" key="7">
    <source>
        <dbReference type="ARBA" id="ARBA00022547"/>
    </source>
</evidence>
<dbReference type="FunFam" id="1.20.5.2210:FF:000002">
    <property type="entry name" value="ATP synthase subunit 4 mitochondrial"/>
    <property type="match status" value="1"/>
</dbReference>
<dbReference type="GO" id="GO:0015031">
    <property type="term" value="P:protein transport"/>
    <property type="evidence" value="ECO:0007669"/>
    <property type="project" value="UniProtKB-KW"/>
</dbReference>
<dbReference type="Gene3D" id="3.30.450.60">
    <property type="match status" value="1"/>
</dbReference>
<dbReference type="Gene3D" id="1.20.5.2210">
    <property type="match status" value="1"/>
</dbReference>
<dbReference type="CDD" id="cd14831">
    <property type="entry name" value="AP1_sigma"/>
    <property type="match status" value="1"/>
</dbReference>
<dbReference type="InterPro" id="IPR011012">
    <property type="entry name" value="Longin-like_dom_sf"/>
</dbReference>
<dbReference type="GO" id="GO:0015986">
    <property type="term" value="P:proton motive force-driven ATP synthesis"/>
    <property type="evidence" value="ECO:0007669"/>
    <property type="project" value="InterPro"/>
</dbReference>
<dbReference type="Proteomes" id="UP000769157">
    <property type="component" value="Unassembled WGS sequence"/>
</dbReference>
<dbReference type="InterPro" id="IPR008688">
    <property type="entry name" value="ATP_synth_Bsub_B/MI25"/>
</dbReference>
<dbReference type="GO" id="GO:0045259">
    <property type="term" value="C:proton-transporting ATP synthase complex"/>
    <property type="evidence" value="ECO:0007669"/>
    <property type="project" value="UniProtKB-KW"/>
</dbReference>
<dbReference type="Pfam" id="PF05405">
    <property type="entry name" value="Mt_ATP-synt_B"/>
    <property type="match status" value="1"/>
</dbReference>
<keyword evidence="10" id="KW-0653">Protein transport</keyword>
<evidence type="ECO:0000256" key="8">
    <source>
        <dbReference type="ARBA" id="ARBA00022781"/>
    </source>
</evidence>
<evidence type="ECO:0000256" key="16">
    <source>
        <dbReference type="ARBA" id="ARBA00074180"/>
    </source>
</evidence>
<proteinExistence type="inferred from homology"/>
<dbReference type="AlphaFoldDB" id="A0A9P8PBD0"/>
<evidence type="ECO:0000256" key="15">
    <source>
        <dbReference type="ARBA" id="ARBA00023329"/>
    </source>
</evidence>
<reference evidence="19" key="2">
    <citation type="submission" date="2021-01" db="EMBL/GenBank/DDBJ databases">
        <authorList>
            <person name="Schikora-Tamarit M.A."/>
        </authorList>
    </citation>
    <scope>NUCLEOTIDE SEQUENCE</scope>
    <source>
        <strain evidence="19">CBS6075</strain>
    </source>
</reference>
<dbReference type="SUPFAM" id="SSF64356">
    <property type="entry name" value="SNARE-like"/>
    <property type="match status" value="1"/>
</dbReference>
<evidence type="ECO:0000256" key="14">
    <source>
        <dbReference type="ARBA" id="ARBA00023136"/>
    </source>
</evidence>
<evidence type="ECO:0000256" key="1">
    <source>
        <dbReference type="ARBA" id="ARBA00004273"/>
    </source>
</evidence>
<dbReference type="GO" id="GO:0016482">
    <property type="term" value="P:cytosolic transport"/>
    <property type="evidence" value="ECO:0007669"/>
    <property type="project" value="UniProtKB-ARBA"/>
</dbReference>
<comment type="subcellular location">
    <subcellularLocation>
        <location evidence="3">Cytoplasmic vesicle</location>
        <location evidence="3">Clathrin-coated vesicle membrane</location>
    </subcellularLocation>
    <subcellularLocation>
        <location evidence="2">Golgi apparatus</location>
    </subcellularLocation>
    <subcellularLocation>
        <location evidence="1">Mitochondrion inner membrane</location>
    </subcellularLocation>
</comment>
<dbReference type="InterPro" id="IPR022775">
    <property type="entry name" value="AP_mu_sigma_su"/>
</dbReference>